<comment type="caution">
    <text evidence="1">The sequence shown here is derived from an EMBL/GenBank/DDBJ whole genome shotgun (WGS) entry which is preliminary data.</text>
</comment>
<dbReference type="Proteomes" id="UP001229486">
    <property type="component" value="Unassembled WGS sequence"/>
</dbReference>
<sequence length="82" mass="8799">MSGLTRSGVLRPDIPLQRGHSAESGICTLELKRPFGDLTLSANQRRSSIQVQSPTIGSGFDGHSKQGTAMMVSITYNEEPPV</sequence>
<name>A0AB73INB0_9BURK</name>
<dbReference type="AlphaFoldDB" id="A0AB73INB0"/>
<evidence type="ECO:0000313" key="2">
    <source>
        <dbReference type="Proteomes" id="UP001229486"/>
    </source>
</evidence>
<accession>A0AB73INB0</accession>
<dbReference type="EMBL" id="JAURTK010000021">
    <property type="protein sequence ID" value="MDP9651487.1"/>
    <property type="molecule type" value="Genomic_DNA"/>
</dbReference>
<proteinExistence type="predicted"/>
<gene>
    <name evidence="1" type="ORF">J2793_006962</name>
</gene>
<protein>
    <submittedName>
        <fullName evidence="1">Uncharacterized protein</fullName>
    </submittedName>
</protein>
<reference evidence="1" key="1">
    <citation type="submission" date="2023-07" db="EMBL/GenBank/DDBJ databases">
        <title>Sorghum-associated microbial communities from plants grown in Nebraska, USA.</title>
        <authorList>
            <person name="Schachtman D."/>
        </authorList>
    </citation>
    <scope>NUCLEOTIDE SEQUENCE</scope>
    <source>
        <strain evidence="1">DS1061</strain>
    </source>
</reference>
<organism evidence="1 2">
    <name type="scientific">Paraburkholderia caledonica</name>
    <dbReference type="NCBI Taxonomy" id="134536"/>
    <lineage>
        <taxon>Bacteria</taxon>
        <taxon>Pseudomonadati</taxon>
        <taxon>Pseudomonadota</taxon>
        <taxon>Betaproteobacteria</taxon>
        <taxon>Burkholderiales</taxon>
        <taxon>Burkholderiaceae</taxon>
        <taxon>Paraburkholderia</taxon>
    </lineage>
</organism>
<evidence type="ECO:0000313" key="1">
    <source>
        <dbReference type="EMBL" id="MDP9651487.1"/>
    </source>
</evidence>